<dbReference type="EMBL" id="CAJVQC010055851">
    <property type="protein sequence ID" value="CAG8795806.1"/>
    <property type="molecule type" value="Genomic_DNA"/>
</dbReference>
<gene>
    <name evidence="1" type="ORF">RPERSI_LOCUS20033</name>
</gene>
<accession>A0ACA9RIL3</accession>
<comment type="caution">
    <text evidence="1">The sequence shown here is derived from an EMBL/GenBank/DDBJ whole genome shotgun (WGS) entry which is preliminary data.</text>
</comment>
<feature type="non-terminal residue" evidence="1">
    <location>
        <position position="1"/>
    </location>
</feature>
<protein>
    <submittedName>
        <fullName evidence="1">3_t:CDS:1</fullName>
    </submittedName>
</protein>
<evidence type="ECO:0000313" key="2">
    <source>
        <dbReference type="Proteomes" id="UP000789920"/>
    </source>
</evidence>
<proteinExistence type="predicted"/>
<keyword evidence="2" id="KW-1185">Reference proteome</keyword>
<feature type="non-terminal residue" evidence="1">
    <location>
        <position position="205"/>
    </location>
</feature>
<sequence>LRNIQNELFQQSTDRLEDLEWPLLDDNDSESECDDELSAQSTSIQLVQLQDAVEQFTKSLSHHPDQQQRKDRQNLNRKLLSKSEWNELDELILLLLPFAQSTKLIEGSQYPTLGMMLPTISLLSSYLHRTKISLTLSKILNVCQLIEDSISARWDSPLTEAYVAFYLDPDSKISRTEIDQFYDDEVSNPAVDNELERYKKVTQIN</sequence>
<evidence type="ECO:0000313" key="1">
    <source>
        <dbReference type="EMBL" id="CAG8795806.1"/>
    </source>
</evidence>
<reference evidence="1" key="1">
    <citation type="submission" date="2021-06" db="EMBL/GenBank/DDBJ databases">
        <authorList>
            <person name="Kallberg Y."/>
            <person name="Tangrot J."/>
            <person name="Rosling A."/>
        </authorList>
    </citation>
    <scope>NUCLEOTIDE SEQUENCE</scope>
    <source>
        <strain evidence="1">MA461A</strain>
    </source>
</reference>
<dbReference type="Proteomes" id="UP000789920">
    <property type="component" value="Unassembled WGS sequence"/>
</dbReference>
<organism evidence="1 2">
    <name type="scientific">Racocetra persica</name>
    <dbReference type="NCBI Taxonomy" id="160502"/>
    <lineage>
        <taxon>Eukaryota</taxon>
        <taxon>Fungi</taxon>
        <taxon>Fungi incertae sedis</taxon>
        <taxon>Mucoromycota</taxon>
        <taxon>Glomeromycotina</taxon>
        <taxon>Glomeromycetes</taxon>
        <taxon>Diversisporales</taxon>
        <taxon>Gigasporaceae</taxon>
        <taxon>Racocetra</taxon>
    </lineage>
</organism>
<name>A0ACA9RIL3_9GLOM</name>